<keyword evidence="3" id="KW-1185">Reference proteome</keyword>
<dbReference type="Proteomes" id="UP000006640">
    <property type="component" value="Chromosome"/>
</dbReference>
<organism evidence="2 3">
    <name type="scientific">Thermobispora bispora (strain ATCC 19993 / DSM 43833 / CBS 139.67 / JCM 10125 / KCTC 9307 / NBRC 14880 / R51)</name>
    <dbReference type="NCBI Taxonomy" id="469371"/>
    <lineage>
        <taxon>Bacteria</taxon>
        <taxon>Bacillati</taxon>
        <taxon>Actinomycetota</taxon>
        <taxon>Actinomycetes</taxon>
        <taxon>Streptosporangiales</taxon>
        <taxon>Streptosporangiaceae</taxon>
        <taxon>Thermobispora</taxon>
    </lineage>
</organism>
<dbReference type="OrthoDB" id="6713581at2"/>
<dbReference type="RefSeq" id="WP_013131138.1">
    <property type="nucleotide sequence ID" value="NC_014165.1"/>
</dbReference>
<dbReference type="STRING" id="469371.Tbis_0881"/>
<evidence type="ECO:0000313" key="3">
    <source>
        <dbReference type="Proteomes" id="UP000006640"/>
    </source>
</evidence>
<proteinExistence type="predicted"/>
<dbReference type="Gene3D" id="3.90.550.10">
    <property type="entry name" value="Spore Coat Polysaccharide Biosynthesis Protein SpsA, Chain A"/>
    <property type="match status" value="1"/>
</dbReference>
<dbReference type="InterPro" id="IPR029044">
    <property type="entry name" value="Nucleotide-diphossugar_trans"/>
</dbReference>
<reference evidence="2 3" key="1">
    <citation type="submission" date="2010-01" db="EMBL/GenBank/DDBJ databases">
        <title>The complete genome of Thermobispora bispora DSM 43833.</title>
        <authorList>
            <consortium name="US DOE Joint Genome Institute (JGI-PGF)"/>
            <person name="Lucas S."/>
            <person name="Copeland A."/>
            <person name="Lapidus A."/>
            <person name="Glavina del Rio T."/>
            <person name="Dalin E."/>
            <person name="Tice H."/>
            <person name="Bruce D."/>
            <person name="Goodwin L."/>
            <person name="Pitluck S."/>
            <person name="Kyrpides N."/>
            <person name="Mavromatis K."/>
            <person name="Ivanova N."/>
            <person name="Mikhailova N."/>
            <person name="Chertkov O."/>
            <person name="Brettin T."/>
            <person name="Detter J.C."/>
            <person name="Han C."/>
            <person name="Larimer F."/>
            <person name="Land M."/>
            <person name="Hauser L."/>
            <person name="Markowitz V."/>
            <person name="Cheng J.-F."/>
            <person name="Hugenholtz P."/>
            <person name="Woyke T."/>
            <person name="Wu D."/>
            <person name="Jando M."/>
            <person name="Schneider S."/>
            <person name="Klenk H.-P."/>
            <person name="Eisen J.A."/>
        </authorList>
    </citation>
    <scope>NUCLEOTIDE SEQUENCE [LARGE SCALE GENOMIC DNA]</scope>
    <source>
        <strain evidence="3">ATCC 19993 / DSM 43833 / CBS 139.67 / JCM 10125 / KCTC 9307 / NBRC 14880 / R51</strain>
    </source>
</reference>
<dbReference type="GO" id="GO:0016740">
    <property type="term" value="F:transferase activity"/>
    <property type="evidence" value="ECO:0007669"/>
    <property type="project" value="UniProtKB-KW"/>
</dbReference>
<accession>D6Y710</accession>
<evidence type="ECO:0000259" key="1">
    <source>
        <dbReference type="Pfam" id="PF00535"/>
    </source>
</evidence>
<dbReference type="Pfam" id="PF00535">
    <property type="entry name" value="Glycos_transf_2"/>
    <property type="match status" value="1"/>
</dbReference>
<dbReference type="SUPFAM" id="SSF53448">
    <property type="entry name" value="Nucleotide-diphospho-sugar transferases"/>
    <property type="match status" value="1"/>
</dbReference>
<dbReference type="InterPro" id="IPR001173">
    <property type="entry name" value="Glyco_trans_2-like"/>
</dbReference>
<dbReference type="PANTHER" id="PTHR43685:SF2">
    <property type="entry name" value="GLYCOSYLTRANSFERASE 2-LIKE DOMAIN-CONTAINING PROTEIN"/>
    <property type="match status" value="1"/>
</dbReference>
<dbReference type="eggNOG" id="COG1216">
    <property type="taxonomic scope" value="Bacteria"/>
</dbReference>
<dbReference type="HOGENOM" id="CLU_741704_0_0_11"/>
<sequence length="369" mass="40211">MTTELCSPMGFMRTPSEGTAELSWQDGRWFAAGRPLGRPLRPDDVAPLRPLRALRVAWPREPAAYALATIRDLAGAGVPLTADPPPAWVRAADPVLADLIAGWVPEAGDGSPRSVADLRREEHSVRLRRHALRAKGLCRDTPQVAVVMASRRPHLVGRALAQIARQRGADLEVIVALHGYPADLVRQALDEFPGTLTVIEADRDTPFGAVLNQAAERSSAGLIAKWDDDDWYGPEHIADLLLAKAYSGADVVGTAAEFFHLEPLNCTIRRTDYSSEVWTDHVAGGTILIDRRLFQEVGGFAPLPGGVDSHLLRAAAAAGGRIYRTHGLGYMLSRSVSGDHTWRLPLAHFLRVATNQWHGFRPSLLLETP</sequence>
<name>D6Y710_THEBD</name>
<evidence type="ECO:0000313" key="2">
    <source>
        <dbReference type="EMBL" id="ADG87605.1"/>
    </source>
</evidence>
<dbReference type="CDD" id="cd00761">
    <property type="entry name" value="Glyco_tranf_GTA_type"/>
    <property type="match status" value="1"/>
</dbReference>
<dbReference type="AlphaFoldDB" id="D6Y710"/>
<gene>
    <name evidence="2" type="ordered locus">Tbis_0881</name>
</gene>
<keyword evidence="2" id="KW-0808">Transferase</keyword>
<dbReference type="EMBL" id="CP001874">
    <property type="protein sequence ID" value="ADG87605.1"/>
    <property type="molecule type" value="Genomic_DNA"/>
</dbReference>
<dbReference type="InterPro" id="IPR050834">
    <property type="entry name" value="Glycosyltransf_2"/>
</dbReference>
<feature type="domain" description="Glycosyltransferase 2-like" evidence="1">
    <location>
        <begin position="147"/>
        <end position="256"/>
    </location>
</feature>
<protein>
    <submittedName>
        <fullName evidence="2">Glycosyl transferase family 2</fullName>
    </submittedName>
</protein>
<dbReference type="KEGG" id="tbi:Tbis_0881"/>
<dbReference type="PANTHER" id="PTHR43685">
    <property type="entry name" value="GLYCOSYLTRANSFERASE"/>
    <property type="match status" value="1"/>
</dbReference>